<keyword evidence="7" id="KW-0238">DNA-binding</keyword>
<organism evidence="12">
    <name type="scientific">Laurencieae sp</name>
    <dbReference type="NCBI Taxonomy" id="2007162"/>
    <lineage>
        <taxon>Eukaryota</taxon>
        <taxon>Rhodophyta</taxon>
        <taxon>Florideophyceae</taxon>
        <taxon>Rhodymeniophycidae</taxon>
        <taxon>Ceramiales</taxon>
        <taxon>Rhodomelaceae</taxon>
        <taxon>Laurencieae</taxon>
    </lineage>
</organism>
<dbReference type="InterPro" id="IPR036185">
    <property type="entry name" value="DNA_heli_DnaB-like_N_sf"/>
</dbReference>
<dbReference type="EC" id="5.6.2.3" evidence="9"/>
<evidence type="ECO:0000256" key="4">
    <source>
        <dbReference type="ARBA" id="ARBA00022801"/>
    </source>
</evidence>
<evidence type="ECO:0000256" key="9">
    <source>
        <dbReference type="ARBA" id="ARBA00044969"/>
    </source>
</evidence>
<keyword evidence="12" id="KW-0934">Plastid</keyword>
<evidence type="ECO:0000256" key="1">
    <source>
        <dbReference type="ARBA" id="ARBA00008428"/>
    </source>
</evidence>
<dbReference type="GO" id="GO:0016787">
    <property type="term" value="F:hydrolase activity"/>
    <property type="evidence" value="ECO:0007669"/>
    <property type="project" value="UniProtKB-KW"/>
</dbReference>
<dbReference type="InterPro" id="IPR016136">
    <property type="entry name" value="DNA_helicase_N/primase_C"/>
</dbReference>
<dbReference type="AlphaFoldDB" id="A0A1Z1M374"/>
<dbReference type="Gene3D" id="3.40.50.300">
    <property type="entry name" value="P-loop containing nucleotide triphosphate hydrolases"/>
    <property type="match status" value="2"/>
</dbReference>
<evidence type="ECO:0000313" key="12">
    <source>
        <dbReference type="EMBL" id="ARW60281.1"/>
    </source>
</evidence>
<dbReference type="PANTHER" id="PTHR30153:SF2">
    <property type="entry name" value="REPLICATIVE DNA HELICASE"/>
    <property type="match status" value="1"/>
</dbReference>
<gene>
    <name evidence="12" type="primary">dnaB</name>
</gene>
<dbReference type="GO" id="GO:0003677">
    <property type="term" value="F:DNA binding"/>
    <property type="evidence" value="ECO:0007669"/>
    <property type="project" value="UniProtKB-KW"/>
</dbReference>
<evidence type="ECO:0000256" key="8">
    <source>
        <dbReference type="ARBA" id="ARBA00023235"/>
    </source>
</evidence>
<feature type="domain" description="SF4 helicase" evidence="11">
    <location>
        <begin position="194"/>
        <end position="401"/>
    </location>
</feature>
<comment type="similarity">
    <text evidence="1">Belongs to the helicase family. DnaB subfamily.</text>
</comment>
<reference evidence="12" key="1">
    <citation type="journal article" date="2017" name="J. Phycol.">
        <title>Analysis of chloroplast genomes and a supermatrix inform reclassification of the Rhodomelaceae (Rhodophyta).</title>
        <authorList>
            <person name="Diaz-Tapia P."/>
            <person name="Maggs C.A."/>
            <person name="West J.A."/>
            <person name="Verbruggen H."/>
        </authorList>
    </citation>
    <scope>NUCLEOTIDE SEQUENCE</scope>
    <source>
        <strain evidence="12">JFC1711</strain>
    </source>
</reference>
<keyword evidence="3" id="KW-0547">Nucleotide-binding</keyword>
<dbReference type="InterPro" id="IPR007693">
    <property type="entry name" value="DNA_helicase_DnaB-like_N"/>
</dbReference>
<proteinExistence type="inferred from homology"/>
<dbReference type="SUPFAM" id="SSF52540">
    <property type="entry name" value="P-loop containing nucleoside triphosphate hydrolases"/>
    <property type="match status" value="1"/>
</dbReference>
<dbReference type="GO" id="GO:0016539">
    <property type="term" value="P:intein-mediated protein splicing"/>
    <property type="evidence" value="ECO:0007669"/>
    <property type="project" value="InterPro"/>
</dbReference>
<dbReference type="InterPro" id="IPR027417">
    <property type="entry name" value="P-loop_NTPase"/>
</dbReference>
<evidence type="ECO:0000256" key="3">
    <source>
        <dbReference type="ARBA" id="ARBA00022741"/>
    </source>
</evidence>
<dbReference type="PROSITE" id="PS51199">
    <property type="entry name" value="SF4_HELICASE"/>
    <property type="match status" value="2"/>
</dbReference>
<evidence type="ECO:0000256" key="2">
    <source>
        <dbReference type="ARBA" id="ARBA00022705"/>
    </source>
</evidence>
<dbReference type="GO" id="GO:0043139">
    <property type="term" value="F:5'-3' DNA helicase activity"/>
    <property type="evidence" value="ECO:0007669"/>
    <property type="project" value="UniProtKB-EC"/>
</dbReference>
<dbReference type="PANTHER" id="PTHR30153">
    <property type="entry name" value="REPLICATIVE DNA HELICASE DNAB"/>
    <property type="match status" value="1"/>
</dbReference>
<dbReference type="InterPro" id="IPR006141">
    <property type="entry name" value="Intein_N"/>
</dbReference>
<name>A0A1Z1M374_9FLOR</name>
<evidence type="ECO:0000256" key="10">
    <source>
        <dbReference type="ARBA" id="ARBA00048954"/>
    </source>
</evidence>
<keyword evidence="8" id="KW-0413">Isomerase</keyword>
<keyword evidence="4" id="KW-0378">Hydrolase</keyword>
<evidence type="ECO:0000259" key="11">
    <source>
        <dbReference type="PROSITE" id="PS51199"/>
    </source>
</evidence>
<evidence type="ECO:0000256" key="6">
    <source>
        <dbReference type="ARBA" id="ARBA00022840"/>
    </source>
</evidence>
<dbReference type="GO" id="GO:0005829">
    <property type="term" value="C:cytosol"/>
    <property type="evidence" value="ECO:0007669"/>
    <property type="project" value="TreeGrafter"/>
</dbReference>
<dbReference type="Pfam" id="PF03796">
    <property type="entry name" value="DnaB_C"/>
    <property type="match status" value="1"/>
</dbReference>
<dbReference type="PROSITE" id="PS50817">
    <property type="entry name" value="INTEIN_N_TER"/>
    <property type="match status" value="1"/>
</dbReference>
<dbReference type="Gene3D" id="1.10.860.10">
    <property type="entry name" value="DNAb Helicase, Chain A"/>
    <property type="match status" value="1"/>
</dbReference>
<dbReference type="GO" id="GO:0005524">
    <property type="term" value="F:ATP binding"/>
    <property type="evidence" value="ECO:0007669"/>
    <property type="project" value="UniProtKB-KW"/>
</dbReference>
<keyword evidence="6" id="KW-0067">ATP-binding</keyword>
<keyword evidence="5 12" id="KW-0347">Helicase</keyword>
<comment type="catalytic activity">
    <reaction evidence="10">
        <text>ATP + H2O = ADP + phosphate + H(+)</text>
        <dbReference type="Rhea" id="RHEA:13065"/>
        <dbReference type="ChEBI" id="CHEBI:15377"/>
        <dbReference type="ChEBI" id="CHEBI:15378"/>
        <dbReference type="ChEBI" id="CHEBI:30616"/>
        <dbReference type="ChEBI" id="CHEBI:43474"/>
        <dbReference type="ChEBI" id="CHEBI:456216"/>
        <dbReference type="EC" id="5.6.2.3"/>
    </reaction>
</comment>
<dbReference type="SUPFAM" id="SSF48024">
    <property type="entry name" value="N-terminal domain of DnaB helicase"/>
    <property type="match status" value="1"/>
</dbReference>
<geneLocation type="chloroplast" evidence="12"/>
<feature type="domain" description="SF4 helicase" evidence="11">
    <location>
        <begin position="544"/>
        <end position="605"/>
    </location>
</feature>
<dbReference type="InterPro" id="IPR007694">
    <property type="entry name" value="DNA_helicase_DnaB-like_C"/>
</dbReference>
<evidence type="ECO:0000256" key="7">
    <source>
        <dbReference type="ARBA" id="ARBA00023125"/>
    </source>
</evidence>
<accession>A0A1Z1M374</accession>
<keyword evidence="12" id="KW-0150">Chloroplast</keyword>
<evidence type="ECO:0000256" key="5">
    <source>
        <dbReference type="ARBA" id="ARBA00022806"/>
    </source>
</evidence>
<dbReference type="Pfam" id="PF00772">
    <property type="entry name" value="DnaB"/>
    <property type="match status" value="1"/>
</dbReference>
<dbReference type="GO" id="GO:0006260">
    <property type="term" value="P:DNA replication"/>
    <property type="evidence" value="ECO:0007669"/>
    <property type="project" value="UniProtKB-KW"/>
</dbReference>
<dbReference type="EMBL" id="MF101412">
    <property type="protein sequence ID" value="ARW60281.1"/>
    <property type="molecule type" value="Genomic_DNA"/>
</dbReference>
<protein>
    <recommendedName>
        <fullName evidence="9">DNA 5'-3' helicase</fullName>
        <ecNumber evidence="9">5.6.2.3</ecNumber>
    </recommendedName>
</protein>
<sequence length="606" mass="71741">MNKVYKKKFIPQNYLAEEILLGTIIIYPNLVFYIKNTLKKDYFFLESHEIIYINLLNNSNKNCNIIYFVYILKFHKVLNKIGGLRKIVNMMRQSQVFINSSKLNNYIEKLINILNHNYIKRLIIQYGNNIAKLGYVSLLQATHVRDKIKFYLNFVEREIKKNHTENRGITSIKELISIKLLKIKYPNIYRTNIETQSKTGLKFGFKKLDQITKGLPTSSLIIIAGRPSIGKTSFAINIAYNIFFYQHVSMCIFSLEMSTQEILDRFICISCQTDINKNNNLKLSIKQWKDIIIICQKLIQNNIYINDKYNIKINYIEHITENLKKNINFHLIIIDYLQLIEFSSEINKKLNRSQELGYITRRLKLLAQTLKIPIIVLSQLNRNIEIRSNKEPLLSDLKESGCIRYDSHINIKNLTKYVNIKNITSTQPNLIRQNNNWFKDKNIKQQKTILYFFIKNLAKLITSKCELELTHNHSYLSETSWQRLNLSIMSNKINKIKNNITINYPIVYKIYIQEIIFYKYYETYDINFNYEFHFLSKQMVLHNSIEQDSDIIIMLYHNSNSEKKPDNKAKLIDIKVSKNRNGHTGSCKIMFMPETTKFNEFTIDET</sequence>
<keyword evidence="2" id="KW-0235">DNA replication</keyword>